<comment type="caution">
    <text evidence="2">The sequence shown here is derived from an EMBL/GenBank/DDBJ whole genome shotgun (WGS) entry which is preliminary data.</text>
</comment>
<name>A0A7Y4L5J8_9ACTN</name>
<dbReference type="EMBL" id="JACHKF010000001">
    <property type="protein sequence ID" value="MBB6567087.1"/>
    <property type="molecule type" value="Genomic_DNA"/>
</dbReference>
<sequence>MTQAGWRLVAPDGFDELDWFGVESRGLLMGGRLAYGDRTFPVIVYDPYRLSQDAEAETADGGIFYEGNVVSVQGLTRESAEAAVTRLGEAGFLDWLLG</sequence>
<keyword evidence="3" id="KW-1185">Reference proteome</keyword>
<dbReference type="EMBL" id="JABJRC010000009">
    <property type="protein sequence ID" value="NOL44805.1"/>
    <property type="molecule type" value="Genomic_DNA"/>
</dbReference>
<accession>A0A7Y4L5J8</accession>
<dbReference type="RefSeq" id="WP_171678041.1">
    <property type="nucleotide sequence ID" value="NZ_BAAAGT010000008.1"/>
</dbReference>
<gene>
    <name evidence="1" type="ORF">HNR71_002724</name>
    <name evidence="2" type="ORF">HPO96_31595</name>
</gene>
<evidence type="ECO:0000313" key="1">
    <source>
        <dbReference type="EMBL" id="MBB6567087.1"/>
    </source>
</evidence>
<dbReference type="Proteomes" id="UP000553957">
    <property type="component" value="Unassembled WGS sequence"/>
</dbReference>
<organism evidence="2 3">
    <name type="scientific">Kribbella sandramycini</name>
    <dbReference type="NCBI Taxonomy" id="60450"/>
    <lineage>
        <taxon>Bacteria</taxon>
        <taxon>Bacillati</taxon>
        <taxon>Actinomycetota</taxon>
        <taxon>Actinomycetes</taxon>
        <taxon>Propionibacteriales</taxon>
        <taxon>Kribbellaceae</taxon>
        <taxon>Kribbella</taxon>
    </lineage>
</organism>
<dbReference type="AlphaFoldDB" id="A0A7Y4L5J8"/>
<reference evidence="1 4" key="2">
    <citation type="submission" date="2020-08" db="EMBL/GenBank/DDBJ databases">
        <title>Sequencing the genomes of 1000 actinobacteria strains.</title>
        <authorList>
            <person name="Klenk H.-P."/>
        </authorList>
    </citation>
    <scope>NUCLEOTIDE SEQUENCE [LARGE SCALE GENOMIC DNA]</scope>
    <source>
        <strain evidence="1 4">DSM 15626</strain>
    </source>
</reference>
<proteinExistence type="predicted"/>
<protein>
    <submittedName>
        <fullName evidence="2">Uncharacterized protein</fullName>
    </submittedName>
</protein>
<evidence type="ECO:0000313" key="4">
    <source>
        <dbReference type="Proteomes" id="UP000553957"/>
    </source>
</evidence>
<reference evidence="2 3" key="1">
    <citation type="submission" date="2020-05" db="EMBL/GenBank/DDBJ databases">
        <title>Genome sequence of Kribbella sandramycini ATCC 39419.</title>
        <authorList>
            <person name="Maclea K.S."/>
            <person name="Fair J.L."/>
        </authorList>
    </citation>
    <scope>NUCLEOTIDE SEQUENCE [LARGE SCALE GENOMIC DNA]</scope>
    <source>
        <strain evidence="2 3">ATCC 39419</strain>
    </source>
</reference>
<dbReference type="Proteomes" id="UP000534306">
    <property type="component" value="Unassembled WGS sequence"/>
</dbReference>
<evidence type="ECO:0000313" key="3">
    <source>
        <dbReference type="Proteomes" id="UP000534306"/>
    </source>
</evidence>
<evidence type="ECO:0000313" key="2">
    <source>
        <dbReference type="EMBL" id="NOL44805.1"/>
    </source>
</evidence>